<dbReference type="Proteomes" id="UP000765509">
    <property type="component" value="Unassembled WGS sequence"/>
</dbReference>
<accession>A0A9Q3PM06</accession>
<protein>
    <recommendedName>
        <fullName evidence="3">Reverse transcriptase Ty1/copia-type domain-containing protein</fullName>
    </recommendedName>
</protein>
<proteinExistence type="predicted"/>
<reference evidence="1" key="1">
    <citation type="submission" date="2021-03" db="EMBL/GenBank/DDBJ databases">
        <title>Draft genome sequence of rust myrtle Austropuccinia psidii MF-1, a brazilian biotype.</title>
        <authorList>
            <person name="Quecine M.C."/>
            <person name="Pachon D.M.R."/>
            <person name="Bonatelli M.L."/>
            <person name="Correr F.H."/>
            <person name="Franceschini L.M."/>
            <person name="Leite T.F."/>
            <person name="Margarido G.R.A."/>
            <person name="Almeida C.A."/>
            <person name="Ferrarezi J.A."/>
            <person name="Labate C.A."/>
        </authorList>
    </citation>
    <scope>NUCLEOTIDE SEQUENCE</scope>
    <source>
        <strain evidence="1">MF-1</strain>
    </source>
</reference>
<keyword evidence="2" id="KW-1185">Reference proteome</keyword>
<name>A0A9Q3PM06_9BASI</name>
<evidence type="ECO:0000313" key="1">
    <source>
        <dbReference type="EMBL" id="MBW0565282.1"/>
    </source>
</evidence>
<dbReference type="PANTHER" id="PTHR11439">
    <property type="entry name" value="GAG-POL-RELATED RETROTRANSPOSON"/>
    <property type="match status" value="1"/>
</dbReference>
<sequence length="139" mass="15703">MFGMADIMLEIKLAHNINSITLSQNNYIDSLIGFYGMSNCKPVSTPLVLNLHLEASATSQKEEFMALKVNYQSSVGSLSYLSSATRSDLSYSVGALSQFLENHRIHHWEALLHILRYLKGTNNIYLSYQRNLEEPPVAY</sequence>
<dbReference type="AlphaFoldDB" id="A0A9Q3PM06"/>
<dbReference type="PANTHER" id="PTHR11439:SF483">
    <property type="entry name" value="PEPTIDE SYNTHASE GLIP-LIKE, PUTATIVE (AFU_ORTHOLOGUE AFUA_3G12920)-RELATED"/>
    <property type="match status" value="1"/>
</dbReference>
<evidence type="ECO:0000313" key="2">
    <source>
        <dbReference type="Proteomes" id="UP000765509"/>
    </source>
</evidence>
<dbReference type="OrthoDB" id="1645289at2759"/>
<comment type="caution">
    <text evidence="1">The sequence shown here is derived from an EMBL/GenBank/DDBJ whole genome shotgun (WGS) entry which is preliminary data.</text>
</comment>
<evidence type="ECO:0008006" key="3">
    <source>
        <dbReference type="Google" id="ProtNLM"/>
    </source>
</evidence>
<dbReference type="EMBL" id="AVOT02077159">
    <property type="protein sequence ID" value="MBW0565282.1"/>
    <property type="molecule type" value="Genomic_DNA"/>
</dbReference>
<gene>
    <name evidence="1" type="ORF">O181_104997</name>
</gene>
<organism evidence="1 2">
    <name type="scientific">Austropuccinia psidii MF-1</name>
    <dbReference type="NCBI Taxonomy" id="1389203"/>
    <lineage>
        <taxon>Eukaryota</taxon>
        <taxon>Fungi</taxon>
        <taxon>Dikarya</taxon>
        <taxon>Basidiomycota</taxon>
        <taxon>Pucciniomycotina</taxon>
        <taxon>Pucciniomycetes</taxon>
        <taxon>Pucciniales</taxon>
        <taxon>Sphaerophragmiaceae</taxon>
        <taxon>Austropuccinia</taxon>
    </lineage>
</organism>